<proteinExistence type="predicted"/>
<feature type="region of interest" description="Disordered" evidence="1">
    <location>
        <begin position="100"/>
        <end position="124"/>
    </location>
</feature>
<dbReference type="InterPro" id="IPR034154">
    <property type="entry name" value="TOPRIM_DnaG/twinkle"/>
</dbReference>
<accession>A0A2R8BKH7</accession>
<dbReference type="Pfam" id="PF13362">
    <property type="entry name" value="Toprim_3"/>
    <property type="match status" value="1"/>
</dbReference>
<dbReference type="Pfam" id="PF23639">
    <property type="entry name" value="DUF7146"/>
    <property type="match status" value="1"/>
</dbReference>
<dbReference type="EMBL" id="OMOQ01000002">
    <property type="protein sequence ID" value="SPH23875.1"/>
    <property type="molecule type" value="Genomic_DNA"/>
</dbReference>
<gene>
    <name evidence="4" type="ORF">DEA8626_02952</name>
</gene>
<keyword evidence="5" id="KW-1185">Reference proteome</keyword>
<dbReference type="Proteomes" id="UP000244924">
    <property type="component" value="Unassembled WGS sequence"/>
</dbReference>
<feature type="domain" description="DUF7146" evidence="3">
    <location>
        <begin position="121"/>
        <end position="227"/>
    </location>
</feature>
<dbReference type="OrthoDB" id="9811157at2"/>
<evidence type="ECO:0000259" key="2">
    <source>
        <dbReference type="Pfam" id="PF13362"/>
    </source>
</evidence>
<name>A0A2R8BKH7_9RHOB</name>
<evidence type="ECO:0000313" key="5">
    <source>
        <dbReference type="Proteomes" id="UP000244924"/>
    </source>
</evidence>
<evidence type="ECO:0000313" key="4">
    <source>
        <dbReference type="EMBL" id="SPH23875.1"/>
    </source>
</evidence>
<reference evidence="4 5" key="1">
    <citation type="submission" date="2018-03" db="EMBL/GenBank/DDBJ databases">
        <authorList>
            <person name="Keele B.F."/>
        </authorList>
    </citation>
    <scope>NUCLEOTIDE SEQUENCE [LARGE SCALE GENOMIC DNA]</scope>
    <source>
        <strain evidence="4 5">CECT 8626</strain>
    </source>
</reference>
<dbReference type="AlphaFoldDB" id="A0A2R8BKH7"/>
<feature type="domain" description="Toprim" evidence="2">
    <location>
        <begin position="234"/>
        <end position="322"/>
    </location>
</feature>
<dbReference type="CDD" id="cd01029">
    <property type="entry name" value="TOPRIM_primases"/>
    <property type="match status" value="1"/>
</dbReference>
<evidence type="ECO:0000259" key="3">
    <source>
        <dbReference type="Pfam" id="PF23639"/>
    </source>
</evidence>
<protein>
    <submittedName>
        <fullName evidence="4">Uncharacterized protein</fullName>
    </submittedName>
</protein>
<sequence length="345" mass="37355">MTSPATELSRQLSQNAEAVCRHFLSNGRKQGHYWLVGDVQNTPGRSMFVRLSGPLFGIRAAGKWTDAATGEHGDLLDVIRETCGLVDFKDVADEARRFLSLPLPDPPRQHSPHSQPPAATGSQEAARRLFAMAVPIRGTPAETYLRGRGIGTADRMTSLRFHPACFYRPEGGGPVVRLPAMLAAITDLEGRQTGTHRTWLRPDGHDKADIDTPRRAMGALLGNGVRFGVPADVLIAGEGIETVLSVRSALPEIPALAALSSGHLAAIRFPAGLRRLYVLRDRDPAGAAARDRLATRAAETGIEAMTLTPRLGDFNDDLRRYGLAALQARLRLYLHADDAAQFVPV</sequence>
<dbReference type="InterPro" id="IPR006171">
    <property type="entry name" value="TOPRIM_dom"/>
</dbReference>
<dbReference type="RefSeq" id="WP_108853943.1">
    <property type="nucleotide sequence ID" value="NZ_OMOQ01000002.1"/>
</dbReference>
<evidence type="ECO:0000256" key="1">
    <source>
        <dbReference type="SAM" id="MobiDB-lite"/>
    </source>
</evidence>
<organism evidence="4 5">
    <name type="scientific">Albidovulum aquaemixtae</name>
    <dbReference type="NCBI Taxonomy" id="1542388"/>
    <lineage>
        <taxon>Bacteria</taxon>
        <taxon>Pseudomonadati</taxon>
        <taxon>Pseudomonadota</taxon>
        <taxon>Alphaproteobacteria</taxon>
        <taxon>Rhodobacterales</taxon>
        <taxon>Paracoccaceae</taxon>
        <taxon>Albidovulum</taxon>
    </lineage>
</organism>
<dbReference type="InterPro" id="IPR055570">
    <property type="entry name" value="DUF7146"/>
</dbReference>